<keyword evidence="2" id="KW-1185">Reference proteome</keyword>
<dbReference type="Proteomes" id="UP000824881">
    <property type="component" value="Unassembled WGS sequence"/>
</dbReference>
<reference evidence="1 2" key="1">
    <citation type="journal article" date="2021" name="Appl. Environ. Microbiol.">
        <title>Genetic linkage and physical mapping for an oyster mushroom Pleurotus cornucopiae and QTL analysis for the trait cap color.</title>
        <authorList>
            <person name="Zhang Y."/>
            <person name="Gao W."/>
            <person name="Sonnenberg A."/>
            <person name="Chen Q."/>
            <person name="Zhang J."/>
            <person name="Huang C."/>
        </authorList>
    </citation>
    <scope>NUCLEOTIDE SEQUENCE [LARGE SCALE GENOMIC DNA]</scope>
    <source>
        <strain evidence="1">CCMSSC00406</strain>
    </source>
</reference>
<organism evidence="1 2">
    <name type="scientific">Pleurotus cornucopiae</name>
    <name type="common">Cornucopia mushroom</name>
    <dbReference type="NCBI Taxonomy" id="5321"/>
    <lineage>
        <taxon>Eukaryota</taxon>
        <taxon>Fungi</taxon>
        <taxon>Dikarya</taxon>
        <taxon>Basidiomycota</taxon>
        <taxon>Agaricomycotina</taxon>
        <taxon>Agaricomycetes</taxon>
        <taxon>Agaricomycetidae</taxon>
        <taxon>Agaricales</taxon>
        <taxon>Pleurotineae</taxon>
        <taxon>Pleurotaceae</taxon>
        <taxon>Pleurotus</taxon>
    </lineage>
</organism>
<evidence type="ECO:0000313" key="2">
    <source>
        <dbReference type="Proteomes" id="UP000824881"/>
    </source>
</evidence>
<protein>
    <submittedName>
        <fullName evidence="1">Uncharacterized protein</fullName>
    </submittedName>
</protein>
<sequence>MNAPEALKDSFKAFVQLEDSVCTIHATLELYVRLGKMYLGNRELEVYHLRETGSQMDCLCLHGLQGLIVCQNSLNTGHVLSCCGLNWIQPDDNIFYFSNIVRNVTPKIADVPLHHSPSPSPPPPKTPTRIVIDLSEDTPQKKEIEPDQGLGKVALPPAGSADKLDLQLDPLELAIAVITTGKSSSYSEKSIFRYLAHGDGDNSSSKFNTAVLVAACFILQDRKALNPQVGRSASTVESHVSTLNPGGKTLGSGVKSLCRDAMKMSKGNFWRVVEGVVKIDALKDKQGNPRLRISGSSPRLQLNTNWIQLVRSDQLDTNLSQLNYQLNTNSTN</sequence>
<evidence type="ECO:0000313" key="1">
    <source>
        <dbReference type="EMBL" id="KAG9217602.1"/>
    </source>
</evidence>
<proteinExistence type="predicted"/>
<dbReference type="EMBL" id="WQMT02000011">
    <property type="protein sequence ID" value="KAG9217602.1"/>
    <property type="molecule type" value="Genomic_DNA"/>
</dbReference>
<name>A0ACB7IH08_PLECO</name>
<comment type="caution">
    <text evidence="1">The sequence shown here is derived from an EMBL/GenBank/DDBJ whole genome shotgun (WGS) entry which is preliminary data.</text>
</comment>
<accession>A0ACB7IH08</accession>
<gene>
    <name evidence="1" type="ORF">CCMSSC00406_0010119</name>
</gene>